<feature type="non-terminal residue" evidence="1">
    <location>
        <position position="1"/>
    </location>
</feature>
<reference evidence="1 2" key="1">
    <citation type="submission" date="2022-05" db="EMBL/GenBank/DDBJ databases">
        <authorList>
            <consortium name="Genoscope - CEA"/>
            <person name="William W."/>
        </authorList>
    </citation>
    <scope>NUCLEOTIDE SEQUENCE [LARGE SCALE GENOMIC DNA]</scope>
</reference>
<sequence>NYTSLHNLAVVNTLQVLPFYDLDDRELSFVIGGAAIYVDKVLKAIPRPDLKIDLPLVESCWVEIDPNNNRKHIMIGNADEDNHKKVILSPGIKLKPLQYKVQLRDCREHRNADLYSELQQQVKMGDFTGNMASTNVSRNPDTLLCTADLLNRPGELLNGRSNVQQQERTVLELEETVSERSTKGEDHWRT</sequence>
<proteinExistence type="predicted"/>
<accession>A0ABN8PYC6</accession>
<comment type="caution">
    <text evidence="1">The sequence shown here is derived from an EMBL/GenBank/DDBJ whole genome shotgun (WGS) entry which is preliminary data.</text>
</comment>
<name>A0ABN8PYC6_9CNID</name>
<evidence type="ECO:0000313" key="2">
    <source>
        <dbReference type="Proteomes" id="UP001159405"/>
    </source>
</evidence>
<keyword evidence="2" id="KW-1185">Reference proteome</keyword>
<dbReference type="Proteomes" id="UP001159405">
    <property type="component" value="Unassembled WGS sequence"/>
</dbReference>
<protein>
    <submittedName>
        <fullName evidence="1">Uncharacterized protein</fullName>
    </submittedName>
</protein>
<gene>
    <name evidence="1" type="ORF">PLOB_00049554</name>
</gene>
<dbReference type="EMBL" id="CALNXK010000096">
    <property type="protein sequence ID" value="CAH3153380.1"/>
    <property type="molecule type" value="Genomic_DNA"/>
</dbReference>
<evidence type="ECO:0000313" key="1">
    <source>
        <dbReference type="EMBL" id="CAH3153380.1"/>
    </source>
</evidence>
<organism evidence="1 2">
    <name type="scientific">Porites lobata</name>
    <dbReference type="NCBI Taxonomy" id="104759"/>
    <lineage>
        <taxon>Eukaryota</taxon>
        <taxon>Metazoa</taxon>
        <taxon>Cnidaria</taxon>
        <taxon>Anthozoa</taxon>
        <taxon>Hexacorallia</taxon>
        <taxon>Scleractinia</taxon>
        <taxon>Fungiina</taxon>
        <taxon>Poritidae</taxon>
        <taxon>Porites</taxon>
    </lineage>
</organism>